<evidence type="ECO:0000313" key="9">
    <source>
        <dbReference type="EMBL" id="MFC3639837.1"/>
    </source>
</evidence>
<proteinExistence type="inferred from homology"/>
<evidence type="ECO:0000256" key="7">
    <source>
        <dbReference type="ARBA" id="ARBA00023136"/>
    </source>
</evidence>
<organism evidence="9 10">
    <name type="scientific">Camelimonas fluminis</name>
    <dbReference type="NCBI Taxonomy" id="1576911"/>
    <lineage>
        <taxon>Bacteria</taxon>
        <taxon>Pseudomonadati</taxon>
        <taxon>Pseudomonadota</taxon>
        <taxon>Alphaproteobacteria</taxon>
        <taxon>Hyphomicrobiales</taxon>
        <taxon>Chelatococcaceae</taxon>
        <taxon>Camelimonas</taxon>
    </lineage>
</organism>
<keyword evidence="7" id="KW-0472">Membrane</keyword>
<dbReference type="NCBIfam" id="TIGR01727">
    <property type="entry name" value="oligo_HPY"/>
    <property type="match status" value="1"/>
</dbReference>
<dbReference type="InterPro" id="IPR050388">
    <property type="entry name" value="ABC_Ni/Peptide_Import"/>
</dbReference>
<evidence type="ECO:0000256" key="5">
    <source>
        <dbReference type="ARBA" id="ARBA00022741"/>
    </source>
</evidence>
<comment type="similarity">
    <text evidence="2">Belongs to the ABC transporter superfamily.</text>
</comment>
<dbReference type="PROSITE" id="PS00211">
    <property type="entry name" value="ABC_TRANSPORTER_1"/>
    <property type="match status" value="1"/>
</dbReference>
<dbReference type="GO" id="GO:0005524">
    <property type="term" value="F:ATP binding"/>
    <property type="evidence" value="ECO:0007669"/>
    <property type="project" value="UniProtKB-KW"/>
</dbReference>
<dbReference type="InterPro" id="IPR027417">
    <property type="entry name" value="P-loop_NTPase"/>
</dbReference>
<gene>
    <name evidence="9" type="ORF">ACFONL_21070</name>
</gene>
<dbReference type="Pfam" id="PF08352">
    <property type="entry name" value="oligo_HPY"/>
    <property type="match status" value="1"/>
</dbReference>
<evidence type="ECO:0000256" key="2">
    <source>
        <dbReference type="ARBA" id="ARBA00005417"/>
    </source>
</evidence>
<evidence type="ECO:0000313" key="10">
    <source>
        <dbReference type="Proteomes" id="UP001595704"/>
    </source>
</evidence>
<reference evidence="10" key="1">
    <citation type="journal article" date="2019" name="Int. J. Syst. Evol. Microbiol.">
        <title>The Global Catalogue of Microorganisms (GCM) 10K type strain sequencing project: providing services to taxonomists for standard genome sequencing and annotation.</title>
        <authorList>
            <consortium name="The Broad Institute Genomics Platform"/>
            <consortium name="The Broad Institute Genome Sequencing Center for Infectious Disease"/>
            <person name="Wu L."/>
            <person name="Ma J."/>
        </authorList>
    </citation>
    <scope>NUCLEOTIDE SEQUENCE [LARGE SCALE GENOMIC DNA]</scope>
    <source>
        <strain evidence="10">KCTC 42282</strain>
    </source>
</reference>
<evidence type="ECO:0000256" key="6">
    <source>
        <dbReference type="ARBA" id="ARBA00022840"/>
    </source>
</evidence>
<name>A0ABV7UM60_9HYPH</name>
<dbReference type="PANTHER" id="PTHR43297">
    <property type="entry name" value="OLIGOPEPTIDE TRANSPORT ATP-BINDING PROTEIN APPD"/>
    <property type="match status" value="1"/>
</dbReference>
<dbReference type="InterPro" id="IPR003439">
    <property type="entry name" value="ABC_transporter-like_ATP-bd"/>
</dbReference>
<dbReference type="InterPro" id="IPR017871">
    <property type="entry name" value="ABC_transporter-like_CS"/>
</dbReference>
<accession>A0ABV7UM60</accession>
<dbReference type="InterPro" id="IPR013563">
    <property type="entry name" value="Oligopep_ABC_C"/>
</dbReference>
<dbReference type="Pfam" id="PF00005">
    <property type="entry name" value="ABC_tran"/>
    <property type="match status" value="1"/>
</dbReference>
<dbReference type="Proteomes" id="UP001595704">
    <property type="component" value="Unassembled WGS sequence"/>
</dbReference>
<keyword evidence="5" id="KW-0547">Nucleotide-binding</keyword>
<keyword evidence="6 9" id="KW-0067">ATP-binding</keyword>
<keyword evidence="3" id="KW-0813">Transport</keyword>
<dbReference type="CDD" id="cd03257">
    <property type="entry name" value="ABC_NikE_OppD_transporters"/>
    <property type="match status" value="1"/>
</dbReference>
<evidence type="ECO:0000256" key="1">
    <source>
        <dbReference type="ARBA" id="ARBA00004417"/>
    </source>
</evidence>
<protein>
    <submittedName>
        <fullName evidence="9">ABC transporter ATP-binding protein</fullName>
    </submittedName>
</protein>
<evidence type="ECO:0000256" key="4">
    <source>
        <dbReference type="ARBA" id="ARBA00022475"/>
    </source>
</evidence>
<keyword evidence="10" id="KW-1185">Reference proteome</keyword>
<comment type="subcellular location">
    <subcellularLocation>
        <location evidence="1">Cell inner membrane</location>
        <topology evidence="1">Peripheral membrane protein</topology>
    </subcellularLocation>
</comment>
<dbReference type="SMART" id="SM00382">
    <property type="entry name" value="AAA"/>
    <property type="match status" value="1"/>
</dbReference>
<dbReference type="PANTHER" id="PTHR43297:SF2">
    <property type="entry name" value="DIPEPTIDE TRANSPORT ATP-BINDING PROTEIN DPPD"/>
    <property type="match status" value="1"/>
</dbReference>
<dbReference type="EMBL" id="JBHRYC010000103">
    <property type="protein sequence ID" value="MFC3639837.1"/>
    <property type="molecule type" value="Genomic_DNA"/>
</dbReference>
<evidence type="ECO:0000256" key="3">
    <source>
        <dbReference type="ARBA" id="ARBA00022448"/>
    </source>
</evidence>
<dbReference type="InterPro" id="IPR003593">
    <property type="entry name" value="AAA+_ATPase"/>
</dbReference>
<evidence type="ECO:0000259" key="8">
    <source>
        <dbReference type="PROSITE" id="PS50893"/>
    </source>
</evidence>
<feature type="domain" description="ABC transporter" evidence="8">
    <location>
        <begin position="21"/>
        <end position="272"/>
    </location>
</feature>
<dbReference type="RefSeq" id="WP_191321170.1">
    <property type="nucleotide sequence ID" value="NZ_BNCG01000048.1"/>
</dbReference>
<dbReference type="Gene3D" id="3.40.50.300">
    <property type="entry name" value="P-loop containing nucleotide triphosphate hydrolases"/>
    <property type="match status" value="1"/>
</dbReference>
<comment type="caution">
    <text evidence="9">The sequence shown here is derived from an EMBL/GenBank/DDBJ whole genome shotgun (WGS) entry which is preliminary data.</text>
</comment>
<dbReference type="SUPFAM" id="SSF52540">
    <property type="entry name" value="P-loop containing nucleoside triphosphate hydrolases"/>
    <property type="match status" value="1"/>
</dbReference>
<sequence length="340" mass="36732">MTPACVRAPERGRPPVHSPVLEVKNLAVEFGSGAGRVRAVDDVSFDVRPGETLAIVGESGSGKSVTALSLLRLVPTPPGRICAGEILFHGEDLLKASEASIRSIRGNRIAMIFQEPMSSLNPALTVGLQIAEPLQLHGKLTWAKAFERARELLGKVRIPDAARRVNAHPHQFSGGMRQRAMIAMALACKPNLIIADEPTTALDVTVQAQILSLLKNLTKETNAALILITHDLGVVARYADRVCVMYAGRVVESGSAQDIYANPQHPYTLGLMASIPRLDQEAGQRLTPIDGQPPDLAALPKGCAFEPRCRFAMARCRRERPALESQGGRHYRACFADVSC</sequence>
<keyword evidence="4" id="KW-1003">Cell membrane</keyword>
<dbReference type="PROSITE" id="PS50893">
    <property type="entry name" value="ABC_TRANSPORTER_2"/>
    <property type="match status" value="1"/>
</dbReference>